<dbReference type="Pfam" id="PF02590">
    <property type="entry name" value="SPOUT_MTase"/>
    <property type="match status" value="1"/>
</dbReference>
<keyword evidence="3 5" id="KW-0949">S-adenosyl-L-methionine</keyword>
<dbReference type="HAMAP" id="MF_00658">
    <property type="entry name" value="23SrRNA_methyltr_H"/>
    <property type="match status" value="1"/>
</dbReference>
<feature type="binding site" evidence="5">
    <location>
        <position position="104"/>
    </location>
    <ligand>
        <name>S-adenosyl-L-methionine</name>
        <dbReference type="ChEBI" id="CHEBI:59789"/>
    </ligand>
</feature>
<keyword evidence="1 5" id="KW-0489">Methyltransferase</keyword>
<feature type="binding site" evidence="5">
    <location>
        <begin position="123"/>
        <end position="128"/>
    </location>
    <ligand>
        <name>S-adenosyl-L-methionine</name>
        <dbReference type="ChEBI" id="CHEBI:59789"/>
    </ligand>
</feature>
<gene>
    <name evidence="5" type="primary">rlmH</name>
    <name evidence="6" type="ORF">DRV84_07855</name>
</gene>
<dbReference type="PANTHER" id="PTHR33603">
    <property type="entry name" value="METHYLTRANSFERASE"/>
    <property type="match status" value="1"/>
</dbReference>
<comment type="catalytic activity">
    <reaction evidence="5">
        <text>pseudouridine(1915) in 23S rRNA + S-adenosyl-L-methionine = N(3)-methylpseudouridine(1915) in 23S rRNA + S-adenosyl-L-homocysteine + H(+)</text>
        <dbReference type="Rhea" id="RHEA:42752"/>
        <dbReference type="Rhea" id="RHEA-COMP:10221"/>
        <dbReference type="Rhea" id="RHEA-COMP:10222"/>
        <dbReference type="ChEBI" id="CHEBI:15378"/>
        <dbReference type="ChEBI" id="CHEBI:57856"/>
        <dbReference type="ChEBI" id="CHEBI:59789"/>
        <dbReference type="ChEBI" id="CHEBI:65314"/>
        <dbReference type="ChEBI" id="CHEBI:74486"/>
        <dbReference type="EC" id="2.1.1.177"/>
    </reaction>
</comment>
<dbReference type="SUPFAM" id="SSF75217">
    <property type="entry name" value="alpha/beta knot"/>
    <property type="match status" value="1"/>
</dbReference>
<evidence type="ECO:0000256" key="3">
    <source>
        <dbReference type="ARBA" id="ARBA00022691"/>
    </source>
</evidence>
<name>A0A3D9BV92_9RHOB</name>
<evidence type="ECO:0000313" key="7">
    <source>
        <dbReference type="Proteomes" id="UP000257131"/>
    </source>
</evidence>
<dbReference type="RefSeq" id="WP_115979338.1">
    <property type="nucleotide sequence ID" value="NZ_QOHR01000007.1"/>
</dbReference>
<keyword evidence="5" id="KW-0698">rRNA processing</keyword>
<dbReference type="OrthoDB" id="9806643at2"/>
<keyword evidence="2 5" id="KW-0808">Transferase</keyword>
<dbReference type="InterPro" id="IPR029028">
    <property type="entry name" value="Alpha/beta_knot_MTases"/>
</dbReference>
<dbReference type="Proteomes" id="UP000257131">
    <property type="component" value="Unassembled WGS sequence"/>
</dbReference>
<dbReference type="CDD" id="cd18081">
    <property type="entry name" value="RlmH-like"/>
    <property type="match status" value="1"/>
</dbReference>
<proteinExistence type="inferred from homology"/>
<accession>A0A3D9BV92</accession>
<dbReference type="InterPro" id="IPR029026">
    <property type="entry name" value="tRNA_m1G_MTases_N"/>
</dbReference>
<keyword evidence="5" id="KW-0963">Cytoplasm</keyword>
<dbReference type="NCBIfam" id="NF000989">
    <property type="entry name" value="PRK00103.2-3"/>
    <property type="match status" value="1"/>
</dbReference>
<comment type="subcellular location">
    <subcellularLocation>
        <location evidence="5">Cytoplasm</location>
    </subcellularLocation>
</comment>
<comment type="caution">
    <text evidence="6">The sequence shown here is derived from an EMBL/GenBank/DDBJ whole genome shotgun (WGS) entry which is preliminary data.</text>
</comment>
<evidence type="ECO:0000256" key="2">
    <source>
        <dbReference type="ARBA" id="ARBA00022679"/>
    </source>
</evidence>
<keyword evidence="7" id="KW-1185">Reference proteome</keyword>
<sequence length="156" mass="16657">MRLSVRAVGRLRAGPERALVDDYIARAGKAGRVLGLGPVEETEVEDRKGGGPAGEAALLMRKLSPGALRIALDERGRALSSRELAAEIARWRDAGRSEAAFLIGGADGLDPALRRGADLALSLGPMVWPHALARVMLAEQLYRATQILAGTPYHRD</sequence>
<dbReference type="AlphaFoldDB" id="A0A3D9BV92"/>
<reference evidence="6 7" key="1">
    <citation type="journal article" date="2017" name="Int. J. Syst. Evol. Microbiol.">
        <title>Rhodosalinus sediminis gen. nov., sp. nov., isolated from marine saltern.</title>
        <authorList>
            <person name="Guo L.Y."/>
            <person name="Ling S.K."/>
            <person name="Li C.M."/>
            <person name="Chen G.J."/>
            <person name="Du Z.J."/>
        </authorList>
    </citation>
    <scope>NUCLEOTIDE SEQUENCE [LARGE SCALE GENOMIC DNA]</scope>
    <source>
        <strain evidence="6 7">WDN1C137</strain>
    </source>
</reference>
<dbReference type="PIRSF" id="PIRSF004505">
    <property type="entry name" value="MT_bac"/>
    <property type="match status" value="1"/>
</dbReference>
<comment type="similarity">
    <text evidence="4 5">Belongs to the RNA methyltransferase RlmH family.</text>
</comment>
<dbReference type="GO" id="GO:0070038">
    <property type="term" value="F:rRNA (pseudouridine-N3-)-methyltransferase activity"/>
    <property type="evidence" value="ECO:0007669"/>
    <property type="project" value="UniProtKB-UniRule"/>
</dbReference>
<dbReference type="InterPro" id="IPR003742">
    <property type="entry name" value="RlmH-like"/>
</dbReference>
<comment type="function">
    <text evidence="5">Specifically methylates the pseudouridine at position 1915 (m3Psi1915) in 23S rRNA.</text>
</comment>
<comment type="subunit">
    <text evidence="5">Homodimer.</text>
</comment>
<organism evidence="6 7">
    <name type="scientific">Rhodosalinus sediminis</name>
    <dbReference type="NCBI Taxonomy" id="1940533"/>
    <lineage>
        <taxon>Bacteria</taxon>
        <taxon>Pseudomonadati</taxon>
        <taxon>Pseudomonadota</taxon>
        <taxon>Alphaproteobacteria</taxon>
        <taxon>Rhodobacterales</taxon>
        <taxon>Paracoccaceae</taxon>
        <taxon>Rhodosalinus</taxon>
    </lineage>
</organism>
<evidence type="ECO:0000313" key="6">
    <source>
        <dbReference type="EMBL" id="REC57352.1"/>
    </source>
</evidence>
<dbReference type="PANTHER" id="PTHR33603:SF1">
    <property type="entry name" value="RIBOSOMAL RNA LARGE SUBUNIT METHYLTRANSFERASE H"/>
    <property type="match status" value="1"/>
</dbReference>
<evidence type="ECO:0000256" key="1">
    <source>
        <dbReference type="ARBA" id="ARBA00022603"/>
    </source>
</evidence>
<dbReference type="EC" id="2.1.1.177" evidence="5"/>
<evidence type="ECO:0000256" key="4">
    <source>
        <dbReference type="ARBA" id="ARBA00038303"/>
    </source>
</evidence>
<evidence type="ECO:0000256" key="5">
    <source>
        <dbReference type="HAMAP-Rule" id="MF_00658"/>
    </source>
</evidence>
<dbReference type="Gene3D" id="3.40.1280.10">
    <property type="match status" value="1"/>
</dbReference>
<dbReference type="EMBL" id="QOHR01000007">
    <property type="protein sequence ID" value="REC57352.1"/>
    <property type="molecule type" value="Genomic_DNA"/>
</dbReference>
<dbReference type="GO" id="GO:0005737">
    <property type="term" value="C:cytoplasm"/>
    <property type="evidence" value="ECO:0007669"/>
    <property type="project" value="UniProtKB-SubCell"/>
</dbReference>
<feature type="binding site" evidence="5">
    <location>
        <position position="72"/>
    </location>
    <ligand>
        <name>S-adenosyl-L-methionine</name>
        <dbReference type="ChEBI" id="CHEBI:59789"/>
    </ligand>
</feature>
<dbReference type="NCBIfam" id="NF000988">
    <property type="entry name" value="PRK00103.2-2"/>
    <property type="match status" value="1"/>
</dbReference>
<protein>
    <recommendedName>
        <fullName evidence="5">Ribosomal RNA large subunit methyltransferase H</fullName>
        <ecNumber evidence="5">2.1.1.177</ecNumber>
    </recommendedName>
    <alternativeName>
        <fullName evidence="5">23S rRNA (pseudouridine1915-N3)-methyltransferase</fullName>
    </alternativeName>
    <alternativeName>
        <fullName evidence="5">23S rRNA m3Psi1915 methyltransferase</fullName>
    </alternativeName>
    <alternativeName>
        <fullName evidence="5">rRNA (pseudouridine-N3-)-methyltransferase RlmH</fullName>
    </alternativeName>
</protein>